<dbReference type="InterPro" id="IPR056437">
    <property type="entry name" value="Znf-C2H2_ZNF598/HEL2"/>
</dbReference>
<dbReference type="InterPro" id="IPR013087">
    <property type="entry name" value="Znf_C2H2_type"/>
</dbReference>
<evidence type="ECO:0000256" key="9">
    <source>
        <dbReference type="ARBA" id="ARBA00022771"/>
    </source>
</evidence>
<dbReference type="Pfam" id="PF23202">
    <property type="entry name" value="PAH_ZNF598"/>
    <property type="match status" value="1"/>
</dbReference>
<keyword evidence="8" id="KW-0479">Metal-binding</keyword>
<dbReference type="PROSITE" id="PS50089">
    <property type="entry name" value="ZF_RING_2"/>
    <property type="match status" value="1"/>
</dbReference>
<feature type="domain" description="RING-type" evidence="14">
    <location>
        <begin position="5"/>
        <end position="46"/>
    </location>
</feature>
<evidence type="ECO:0000256" key="3">
    <source>
        <dbReference type="ARBA" id="ARBA00004906"/>
    </source>
</evidence>
<evidence type="ECO:0000256" key="10">
    <source>
        <dbReference type="ARBA" id="ARBA00022833"/>
    </source>
</evidence>
<name>A0A1D1XP74_9ARAE</name>
<dbReference type="InterPro" id="IPR041888">
    <property type="entry name" value="RING-HC_ZNF598/HEL2"/>
</dbReference>
<gene>
    <name evidence="15" type="primary">SPCC1223.01_3</name>
    <name evidence="15" type="ORF">g.65318</name>
</gene>
<keyword evidence="6" id="KW-0597">Phosphoprotein</keyword>
<dbReference type="PANTHER" id="PTHR22938">
    <property type="entry name" value="ZINC FINGER PROTEIN 598"/>
    <property type="match status" value="1"/>
</dbReference>
<comment type="subcellular location">
    <subcellularLocation>
        <location evidence="2">Cytoplasm</location>
    </subcellularLocation>
</comment>
<evidence type="ECO:0000256" key="13">
    <source>
        <dbReference type="SAM" id="MobiDB-lite"/>
    </source>
</evidence>
<evidence type="ECO:0000256" key="2">
    <source>
        <dbReference type="ARBA" id="ARBA00004496"/>
    </source>
</evidence>
<evidence type="ECO:0000313" key="15">
    <source>
        <dbReference type="EMBL" id="JAT44195.1"/>
    </source>
</evidence>
<evidence type="ECO:0000256" key="5">
    <source>
        <dbReference type="ARBA" id="ARBA00022490"/>
    </source>
</evidence>
<dbReference type="AlphaFoldDB" id="A0A1D1XP74"/>
<evidence type="ECO:0000256" key="12">
    <source>
        <dbReference type="PROSITE-ProRule" id="PRU00175"/>
    </source>
</evidence>
<keyword evidence="10" id="KW-0862">Zinc</keyword>
<evidence type="ECO:0000256" key="7">
    <source>
        <dbReference type="ARBA" id="ARBA00022679"/>
    </source>
</evidence>
<dbReference type="EMBL" id="GDJX01023741">
    <property type="protein sequence ID" value="JAT44195.1"/>
    <property type="molecule type" value="Transcribed_RNA"/>
</dbReference>
<comment type="similarity">
    <text evidence="11">Belongs to the ZNF598/HEL2 family.</text>
</comment>
<evidence type="ECO:0000256" key="1">
    <source>
        <dbReference type="ARBA" id="ARBA00000900"/>
    </source>
</evidence>
<dbReference type="Pfam" id="PF25447">
    <property type="entry name" value="RING_ZNF598"/>
    <property type="match status" value="1"/>
</dbReference>
<feature type="region of interest" description="Disordered" evidence="13">
    <location>
        <begin position="456"/>
        <end position="523"/>
    </location>
</feature>
<sequence length="850" mass="94207">MDDSCAVCADNLEWVAYGSCGHREVCSTCVVRMRFVLDDRRCCLCKIESPTVFVTKALGDYTRVVTDFLQFPEGVPEGQAGNYWYHEDTQAYFDDVDHYRMIKAMCRLSCSVCDRSGEDADGGGKRRSRFRNIEQLKSHLYHRHKLFMCTLCLEGRKVFICEQKLYTRAQLNKHISSGDPEVDGSESERGGFMGHPLCEFCKSPFYGDNELYTHMSTEHYTCHICQRQHPGQYDYFRNYDDLETHFRQEHYLCENEACLAQKFIVFQSESELKRHNAIEHGGNMSRSKRNAALQIPTSFRYRRSEQEQRRGRGRGFRNDSSDNQLAMAIQASLEAANVDRTARGSFTSAQADFEHRQPSQIDVTGQLEPLDISPDSGPPPVIEESLFPPLSDREPTETSSRYAQALIQGSSSTNLREESFPPLPGSVEVGQPQPNLPGKKTIAAHLRQRSKMYLKSAQAKPAGQPGLQPFMSVSSPQLWPTLNQESGPTTSTSSSQPRTTANQVGLSSNSSSSREKTAREAECCLPNTSNSAWTVTSTNRLSHSTSAPNLVGSGSSHNSSSISATFAMSDGMQTREQSLQSKDDVRTANKTLVDRIRHGLGMDEDKFAAFKNISAEYRQGLIGTFEYLSYVEQFGLLHLVPELARLCPDAPKQKELIDIYNVSLKQKDKASLPSKGHQETSASGAVKQTKGKGKSAEPAEGASSKDALADSIMSEVKKIQLQYKPQEELEVLSKDGYRTSKGKSMSAVNEEQSNSASVIMKSNTSAVASDQHSGAESSKQRPKKTSKFHRVRLGDGSAAAIFDLDRLDANPERTEETDSGNVSSEGLPVKGVWRYGGGQKLISTSRGPSK</sequence>
<dbReference type="SMART" id="SM00355">
    <property type="entry name" value="ZnF_C2H2"/>
    <property type="match status" value="4"/>
</dbReference>
<dbReference type="InterPro" id="IPR001841">
    <property type="entry name" value="Znf_RING"/>
</dbReference>
<feature type="compositionally biased region" description="Basic and acidic residues" evidence="13">
    <location>
        <begin position="513"/>
        <end position="522"/>
    </location>
</feature>
<dbReference type="CDD" id="cd16615">
    <property type="entry name" value="RING-HC_ZNF598"/>
    <property type="match status" value="1"/>
</dbReference>
<organism evidence="15">
    <name type="scientific">Anthurium amnicola</name>
    <dbReference type="NCBI Taxonomy" id="1678845"/>
    <lineage>
        <taxon>Eukaryota</taxon>
        <taxon>Viridiplantae</taxon>
        <taxon>Streptophyta</taxon>
        <taxon>Embryophyta</taxon>
        <taxon>Tracheophyta</taxon>
        <taxon>Spermatophyta</taxon>
        <taxon>Magnoliopsida</taxon>
        <taxon>Liliopsida</taxon>
        <taxon>Araceae</taxon>
        <taxon>Pothoideae</taxon>
        <taxon>Potheae</taxon>
        <taxon>Anthurium</taxon>
    </lineage>
</organism>
<dbReference type="InterPro" id="IPR057634">
    <property type="entry name" value="PAH_ZNF598/HEL2"/>
</dbReference>
<dbReference type="GO" id="GO:0005737">
    <property type="term" value="C:cytoplasm"/>
    <property type="evidence" value="ECO:0007669"/>
    <property type="project" value="UniProtKB-SubCell"/>
</dbReference>
<comment type="pathway">
    <text evidence="3">Protein modification; protein ubiquitination.</text>
</comment>
<evidence type="ECO:0000256" key="6">
    <source>
        <dbReference type="ARBA" id="ARBA00022553"/>
    </source>
</evidence>
<evidence type="ECO:0000256" key="4">
    <source>
        <dbReference type="ARBA" id="ARBA00012483"/>
    </source>
</evidence>
<dbReference type="GO" id="GO:0008270">
    <property type="term" value="F:zinc ion binding"/>
    <property type="evidence" value="ECO:0007669"/>
    <property type="project" value="UniProtKB-KW"/>
</dbReference>
<feature type="compositionally biased region" description="Polar residues" evidence="13">
    <location>
        <begin position="841"/>
        <end position="850"/>
    </location>
</feature>
<evidence type="ECO:0000256" key="11">
    <source>
        <dbReference type="ARBA" id="ARBA00035113"/>
    </source>
</evidence>
<dbReference type="InterPro" id="IPR044288">
    <property type="entry name" value="ZNF598/HEL2"/>
</dbReference>
<reference evidence="15" key="1">
    <citation type="submission" date="2015-07" db="EMBL/GenBank/DDBJ databases">
        <title>Transcriptome Assembly of Anthurium amnicola.</title>
        <authorList>
            <person name="Suzuki J."/>
        </authorList>
    </citation>
    <scope>NUCLEOTIDE SEQUENCE</scope>
</reference>
<dbReference type="EC" id="2.3.2.27" evidence="4"/>
<feature type="compositionally biased region" description="Low complexity" evidence="13">
    <location>
        <begin position="486"/>
        <end position="500"/>
    </location>
</feature>
<protein>
    <recommendedName>
        <fullName evidence="4">RING-type E3 ubiquitin transferase</fullName>
        <ecNumber evidence="4">2.3.2.27</ecNumber>
    </recommendedName>
</protein>
<evidence type="ECO:0000256" key="8">
    <source>
        <dbReference type="ARBA" id="ARBA00022723"/>
    </source>
</evidence>
<feature type="compositionally biased region" description="Basic and acidic residues" evidence="13">
    <location>
        <begin position="803"/>
        <end position="816"/>
    </location>
</feature>
<dbReference type="GO" id="GO:0072344">
    <property type="term" value="P:rescue of stalled ribosome"/>
    <property type="evidence" value="ECO:0007669"/>
    <property type="project" value="InterPro"/>
</dbReference>
<dbReference type="GO" id="GO:0016567">
    <property type="term" value="P:protein ubiquitination"/>
    <property type="evidence" value="ECO:0007669"/>
    <property type="project" value="TreeGrafter"/>
</dbReference>
<proteinExistence type="inferred from homology"/>
<feature type="region of interest" description="Disordered" evidence="13">
    <location>
        <begin position="669"/>
        <end position="707"/>
    </location>
</feature>
<accession>A0A1D1XP74</accession>
<feature type="region of interest" description="Disordered" evidence="13">
    <location>
        <begin position="301"/>
        <end position="323"/>
    </location>
</feature>
<comment type="catalytic activity">
    <reaction evidence="1">
        <text>S-ubiquitinyl-[E2 ubiquitin-conjugating enzyme]-L-cysteine + [acceptor protein]-L-lysine = [E2 ubiquitin-conjugating enzyme]-L-cysteine + N(6)-ubiquitinyl-[acceptor protein]-L-lysine.</text>
        <dbReference type="EC" id="2.3.2.27"/>
    </reaction>
</comment>
<feature type="compositionally biased region" description="Basic and acidic residues" evidence="13">
    <location>
        <begin position="302"/>
        <end position="320"/>
    </location>
</feature>
<feature type="region of interest" description="Disordered" evidence="13">
    <location>
        <begin position="349"/>
        <end position="438"/>
    </location>
</feature>
<evidence type="ECO:0000259" key="14">
    <source>
        <dbReference type="PROSITE" id="PS50089"/>
    </source>
</evidence>
<feature type="compositionally biased region" description="Polar residues" evidence="13">
    <location>
        <begin position="397"/>
        <end position="414"/>
    </location>
</feature>
<dbReference type="Pfam" id="PF23230">
    <property type="entry name" value="zf-C2H2_13"/>
    <property type="match status" value="1"/>
</dbReference>
<feature type="region of interest" description="Disordered" evidence="13">
    <location>
        <begin position="764"/>
        <end position="850"/>
    </location>
</feature>
<feature type="compositionally biased region" description="Basic residues" evidence="13">
    <location>
        <begin position="780"/>
        <end position="791"/>
    </location>
</feature>
<feature type="compositionally biased region" description="Polar residues" evidence="13">
    <location>
        <begin position="764"/>
        <end position="777"/>
    </location>
</feature>
<dbReference type="PANTHER" id="PTHR22938:SF0">
    <property type="entry name" value="E3 UBIQUITIN-PROTEIN LIGASE ZNF598"/>
    <property type="match status" value="1"/>
</dbReference>
<dbReference type="GO" id="GO:0061630">
    <property type="term" value="F:ubiquitin protein ligase activity"/>
    <property type="evidence" value="ECO:0007669"/>
    <property type="project" value="UniProtKB-EC"/>
</dbReference>
<keyword evidence="9 12" id="KW-0863">Zinc-finger</keyword>
<feature type="compositionally biased region" description="Polar residues" evidence="13">
    <location>
        <begin position="471"/>
        <end position="485"/>
    </location>
</feature>
<keyword evidence="5" id="KW-0963">Cytoplasm</keyword>
<keyword evidence="7" id="KW-0808">Transferase</keyword>
<dbReference type="GO" id="GO:0043022">
    <property type="term" value="F:ribosome binding"/>
    <property type="evidence" value="ECO:0007669"/>
    <property type="project" value="TreeGrafter"/>
</dbReference>